<comment type="caution">
    <text evidence="8">Lacks conserved residue(s) required for the propagation of feature annotation.</text>
</comment>
<feature type="transmembrane region" description="Helical" evidence="8">
    <location>
        <begin position="276"/>
        <end position="294"/>
    </location>
</feature>
<evidence type="ECO:0000256" key="7">
    <source>
        <dbReference type="ARBA" id="ARBA00023136"/>
    </source>
</evidence>
<evidence type="ECO:0000259" key="10">
    <source>
        <dbReference type="Pfam" id="PF04535"/>
    </source>
</evidence>
<keyword evidence="5 8" id="KW-0812">Transmembrane</keyword>
<feature type="domain" description="Casparian strip membrane protein" evidence="10">
    <location>
        <begin position="270"/>
        <end position="404"/>
    </location>
</feature>
<evidence type="ECO:0000256" key="2">
    <source>
        <dbReference type="ARBA" id="ARBA00007651"/>
    </source>
</evidence>
<feature type="region of interest" description="Disordered" evidence="9">
    <location>
        <begin position="1"/>
        <end position="200"/>
    </location>
</feature>
<feature type="compositionally biased region" description="Low complexity" evidence="9">
    <location>
        <begin position="11"/>
        <end position="35"/>
    </location>
</feature>
<accession>A0A199VT62</accession>
<dbReference type="GO" id="GO:0005886">
    <property type="term" value="C:plasma membrane"/>
    <property type="evidence" value="ECO:0007669"/>
    <property type="project" value="UniProtKB-SubCell"/>
</dbReference>
<keyword evidence="7 8" id="KW-0472">Membrane</keyword>
<dbReference type="AlphaFoldDB" id="A0A199VT62"/>
<evidence type="ECO:0000256" key="5">
    <source>
        <dbReference type="ARBA" id="ARBA00022692"/>
    </source>
</evidence>
<comment type="caution">
    <text evidence="11">The sequence shown here is derived from an EMBL/GenBank/DDBJ whole genome shotgun (WGS) entry which is preliminary data.</text>
</comment>
<feature type="compositionally biased region" description="Pro residues" evidence="9">
    <location>
        <begin position="146"/>
        <end position="156"/>
    </location>
</feature>
<dbReference type="EMBL" id="LSRQ01000944">
    <property type="protein sequence ID" value="OAY80116.1"/>
    <property type="molecule type" value="Genomic_DNA"/>
</dbReference>
<dbReference type="STRING" id="4615.A0A199VT62"/>
<dbReference type="Proteomes" id="UP000092600">
    <property type="component" value="Unassembled WGS sequence"/>
</dbReference>
<comment type="similarity">
    <text evidence="2 8">Belongs to the Casparian strip membrane proteins (CASP) family.</text>
</comment>
<keyword evidence="4 8" id="KW-1003">Cell membrane</keyword>
<feature type="compositionally biased region" description="Gly residues" evidence="9">
    <location>
        <begin position="234"/>
        <end position="249"/>
    </location>
</feature>
<organism evidence="11 12">
    <name type="scientific">Ananas comosus</name>
    <name type="common">Pineapple</name>
    <name type="synonym">Ananas ananas</name>
    <dbReference type="NCBI Taxonomy" id="4615"/>
    <lineage>
        <taxon>Eukaryota</taxon>
        <taxon>Viridiplantae</taxon>
        <taxon>Streptophyta</taxon>
        <taxon>Embryophyta</taxon>
        <taxon>Tracheophyta</taxon>
        <taxon>Spermatophyta</taxon>
        <taxon>Magnoliopsida</taxon>
        <taxon>Liliopsida</taxon>
        <taxon>Poales</taxon>
        <taxon>Bromeliaceae</taxon>
        <taxon>Bromelioideae</taxon>
        <taxon>Ananas</taxon>
    </lineage>
</organism>
<sequence>MGSPVRSPLRGAAAENATSSPAPAPAPRDGGSRRPQTLDSGDDAVGSPTRSTLRDSREEAVGSRLRFAEKPITSPAPPRGFSEKPMSPVWRDESAGSPLRSSLRRAERSVASPPRPPRGFSEKPMSPAWREEAVGSPLRAAEKPIPSAPPPPPPPRGFSEKPMSPARRHEAVGSPLRLAEKPFPSPPRNTPEKPGSPEAAAPPLAAAALTIASRLAREDRAMIAKVVAGTIVDGDGGAGAGGGGGAGGGSEREGERGGFGGVPGSVRKAEVRRAAVGLRVSAAVLCLISFSTMASDKTQGWAGDSFDRYEEYRYSLAVNVIAFAYSGFQVFAELHRVITGRYIIRRRSSCYLDLTMDQILAYLLISSSSAAASRNDVWVTRFGGDDFTKMVNVSVAMSFLAFFAVALSSVISAYNLFSWNFYESEVSLVLLFVF</sequence>
<dbReference type="InterPro" id="IPR006702">
    <property type="entry name" value="CASP_dom"/>
</dbReference>
<name>A0A199VT62_ANACO</name>
<dbReference type="Pfam" id="PF04535">
    <property type="entry name" value="CASP_dom"/>
    <property type="match status" value="1"/>
</dbReference>
<feature type="transmembrane region" description="Helical" evidence="8">
    <location>
        <begin position="314"/>
        <end position="334"/>
    </location>
</feature>
<feature type="compositionally biased region" description="Basic and acidic residues" evidence="9">
    <location>
        <begin position="52"/>
        <end position="69"/>
    </location>
</feature>
<protein>
    <recommendedName>
        <fullName evidence="8">CASP-like protein</fullName>
    </recommendedName>
</protein>
<evidence type="ECO:0000256" key="9">
    <source>
        <dbReference type="SAM" id="MobiDB-lite"/>
    </source>
</evidence>
<evidence type="ECO:0000256" key="3">
    <source>
        <dbReference type="ARBA" id="ARBA00011489"/>
    </source>
</evidence>
<dbReference type="PANTHER" id="PTHR33573">
    <property type="entry name" value="CASP-LIKE PROTEIN 4A4"/>
    <property type="match status" value="1"/>
</dbReference>
<feature type="region of interest" description="Disordered" evidence="9">
    <location>
        <begin position="234"/>
        <end position="263"/>
    </location>
</feature>
<evidence type="ECO:0000313" key="12">
    <source>
        <dbReference type="Proteomes" id="UP000092600"/>
    </source>
</evidence>
<evidence type="ECO:0000256" key="8">
    <source>
        <dbReference type="RuleBase" id="RU361233"/>
    </source>
</evidence>
<evidence type="ECO:0000256" key="1">
    <source>
        <dbReference type="ARBA" id="ARBA00004651"/>
    </source>
</evidence>
<reference evidence="11 12" key="1">
    <citation type="journal article" date="2016" name="DNA Res.">
        <title>The draft genome of MD-2 pineapple using hybrid error correction of long reads.</title>
        <authorList>
            <person name="Redwan R.M."/>
            <person name="Saidin A."/>
            <person name="Kumar S.V."/>
        </authorList>
    </citation>
    <scope>NUCLEOTIDE SEQUENCE [LARGE SCALE GENOMIC DNA]</scope>
    <source>
        <strain evidence="12">cv. MD2</strain>
        <tissue evidence="11">Leaf</tissue>
    </source>
</reference>
<dbReference type="PANTHER" id="PTHR33573:SF50">
    <property type="entry name" value="CASP-LIKE PROTEIN 4A3"/>
    <property type="match status" value="1"/>
</dbReference>
<feature type="transmembrane region" description="Helical" evidence="8">
    <location>
        <begin position="393"/>
        <end position="417"/>
    </location>
</feature>
<evidence type="ECO:0000256" key="4">
    <source>
        <dbReference type="ARBA" id="ARBA00022475"/>
    </source>
</evidence>
<evidence type="ECO:0000313" key="11">
    <source>
        <dbReference type="EMBL" id="OAY80116.1"/>
    </source>
</evidence>
<keyword evidence="6 8" id="KW-1133">Transmembrane helix</keyword>
<proteinExistence type="inferred from homology"/>
<evidence type="ECO:0000256" key="6">
    <source>
        <dbReference type="ARBA" id="ARBA00022989"/>
    </source>
</evidence>
<comment type="subunit">
    <text evidence="3 8">Homodimer and heterodimers.</text>
</comment>
<gene>
    <name evidence="11" type="ORF">ACMD2_16121</name>
</gene>
<comment type="subcellular location">
    <subcellularLocation>
        <location evidence="1 8">Cell membrane</location>
        <topology evidence="1 8">Multi-pass membrane protein</topology>
    </subcellularLocation>
</comment>